<dbReference type="AlphaFoldDB" id="A0A5Q2TQ31"/>
<dbReference type="EMBL" id="CP045915">
    <property type="protein sequence ID" value="QGH36143.1"/>
    <property type="molecule type" value="Genomic_DNA"/>
</dbReference>
<keyword evidence="1" id="KW-1133">Transmembrane helix</keyword>
<dbReference type="KEGG" id="grc:GI584_19750"/>
<sequence length="57" mass="6389">MTASGTKDDEHSPIKKDPIVKATIGSFFVIIGWLCPNLMIEFKSKTLQKMRSCGKFI</sequence>
<accession>A0A5Q2TQ31</accession>
<proteinExistence type="predicted"/>
<gene>
    <name evidence="2" type="ORF">GI584_19750</name>
</gene>
<dbReference type="RefSeq" id="WP_153792319.1">
    <property type="nucleotide sequence ID" value="NZ_CP045915.1"/>
</dbReference>
<dbReference type="Proteomes" id="UP000339690">
    <property type="component" value="Chromosome"/>
</dbReference>
<protein>
    <submittedName>
        <fullName evidence="2">Uncharacterized protein</fullName>
    </submittedName>
</protein>
<keyword evidence="3" id="KW-1185">Reference proteome</keyword>
<name>A0A5Q2TQ31_9BACI</name>
<feature type="transmembrane region" description="Helical" evidence="1">
    <location>
        <begin position="20"/>
        <end position="40"/>
    </location>
</feature>
<keyword evidence="1" id="KW-0472">Membrane</keyword>
<reference evidence="2 3" key="1">
    <citation type="submission" date="2019-11" db="EMBL/GenBank/DDBJ databases">
        <title>Gracilibacillus salitolerans sp. nov., a moderate halophile isolated from a saline soil in northwest China.</title>
        <authorList>
            <person name="Gan L."/>
        </authorList>
    </citation>
    <scope>NUCLEOTIDE SEQUENCE [LARGE SCALE GENOMIC DNA]</scope>
    <source>
        <strain evidence="2 3">SCU50</strain>
    </source>
</reference>
<keyword evidence="1" id="KW-0812">Transmembrane</keyword>
<evidence type="ECO:0000313" key="2">
    <source>
        <dbReference type="EMBL" id="QGH36143.1"/>
    </source>
</evidence>
<evidence type="ECO:0000256" key="1">
    <source>
        <dbReference type="SAM" id="Phobius"/>
    </source>
</evidence>
<organism evidence="2 3">
    <name type="scientific">Gracilibacillus salitolerans</name>
    <dbReference type="NCBI Taxonomy" id="2663022"/>
    <lineage>
        <taxon>Bacteria</taxon>
        <taxon>Bacillati</taxon>
        <taxon>Bacillota</taxon>
        <taxon>Bacilli</taxon>
        <taxon>Bacillales</taxon>
        <taxon>Bacillaceae</taxon>
        <taxon>Gracilibacillus</taxon>
    </lineage>
</organism>
<evidence type="ECO:0000313" key="3">
    <source>
        <dbReference type="Proteomes" id="UP000339690"/>
    </source>
</evidence>